<dbReference type="eggNOG" id="COG1917">
    <property type="taxonomic scope" value="Bacteria"/>
</dbReference>
<dbReference type="Pfam" id="PF12973">
    <property type="entry name" value="Cupin_7"/>
    <property type="match status" value="1"/>
</dbReference>
<comment type="caution">
    <text evidence="2">The sequence shown here is derived from an EMBL/GenBank/DDBJ whole genome shotgun (WGS) entry which is preliminary data.</text>
</comment>
<sequence>MSIDINTFTDQFQLDDQAINSNEIPWIPQTERSWFKPLRFDLTTGSWINLLKVKPGGIVNRHRHTGGKVIAYTLQGQWRYLEREWVAKPGTFVFEPPGDIHTLTVDGEEDMITLFILEGSLQYLNDDDEIILQEDVFSKMKRYIDYCEENNIPVVDLKF</sequence>
<dbReference type="Proteomes" id="UP000005316">
    <property type="component" value="Unassembled WGS sequence"/>
</dbReference>
<evidence type="ECO:0000313" key="3">
    <source>
        <dbReference type="Proteomes" id="UP000005316"/>
    </source>
</evidence>
<dbReference type="AlphaFoldDB" id="F9DRR4"/>
<dbReference type="SUPFAM" id="SSF51182">
    <property type="entry name" value="RmlC-like cupins"/>
    <property type="match status" value="1"/>
</dbReference>
<dbReference type="InterPro" id="IPR011051">
    <property type="entry name" value="RmlC_Cupin_sf"/>
</dbReference>
<reference evidence="2 3" key="1">
    <citation type="submission" date="2011-04" db="EMBL/GenBank/DDBJ databases">
        <authorList>
            <person name="Muzny D."/>
            <person name="Qin X."/>
            <person name="Deng J."/>
            <person name="Jiang H."/>
            <person name="Liu Y."/>
            <person name="Qu J."/>
            <person name="Song X.-Z."/>
            <person name="Zhang L."/>
            <person name="Thornton R."/>
            <person name="Coyle M."/>
            <person name="Francisco L."/>
            <person name="Jackson L."/>
            <person name="Javaid M."/>
            <person name="Korchina V."/>
            <person name="Kovar C."/>
            <person name="Mata R."/>
            <person name="Mathew T."/>
            <person name="Ngo R."/>
            <person name="Nguyen L."/>
            <person name="Nguyen N."/>
            <person name="Okwuonu G."/>
            <person name="Ongeri F."/>
            <person name="Pham C."/>
            <person name="Simmons D."/>
            <person name="Wilczek-Boney K."/>
            <person name="Hale W."/>
            <person name="Jakkamsetti A."/>
            <person name="Pham P."/>
            <person name="Ruth R."/>
            <person name="San Lucas F."/>
            <person name="Warren J."/>
            <person name="Zhang J."/>
            <person name="Zhao Z."/>
            <person name="Zhou C."/>
            <person name="Zhu D."/>
            <person name="Lee S."/>
            <person name="Bess C."/>
            <person name="Blankenburg K."/>
            <person name="Forbes L."/>
            <person name="Fu Q."/>
            <person name="Gubbala S."/>
            <person name="Hirani K."/>
            <person name="Jayaseelan J.C."/>
            <person name="Lara F."/>
            <person name="Munidasa M."/>
            <person name="Palculict T."/>
            <person name="Patil S."/>
            <person name="Pu L.-L."/>
            <person name="Saada N."/>
            <person name="Tang L."/>
            <person name="Weissenberger G."/>
            <person name="Zhu Y."/>
            <person name="Hemphill L."/>
            <person name="Shang Y."/>
            <person name="Youmans B."/>
            <person name="Ayvaz T."/>
            <person name="Ross M."/>
            <person name="Santibanez J."/>
            <person name="Aqrawi P."/>
            <person name="Gross S."/>
            <person name="Joshi V."/>
            <person name="Fowler G."/>
            <person name="Nazareth L."/>
            <person name="Reid J."/>
            <person name="Worley K."/>
            <person name="Petrosino J."/>
            <person name="Highlander S."/>
            <person name="Gibbs R."/>
        </authorList>
    </citation>
    <scope>NUCLEOTIDE SEQUENCE [LARGE SCALE GENOMIC DNA]</scope>
    <source>
        <strain evidence="2 3">2681</strain>
    </source>
</reference>
<proteinExistence type="predicted"/>
<evidence type="ECO:0000313" key="2">
    <source>
        <dbReference type="EMBL" id="EGQ26567.1"/>
    </source>
</evidence>
<gene>
    <name evidence="2" type="ORF">HMPREF9372_1494</name>
</gene>
<name>F9DRR4_9BACL</name>
<accession>F9DRR4</accession>
<organism evidence="2 3">
    <name type="scientific">Sporosarcina newyorkensis 2681</name>
    <dbReference type="NCBI Taxonomy" id="1027292"/>
    <lineage>
        <taxon>Bacteria</taxon>
        <taxon>Bacillati</taxon>
        <taxon>Bacillota</taxon>
        <taxon>Bacilli</taxon>
        <taxon>Bacillales</taxon>
        <taxon>Caryophanaceae</taxon>
        <taxon>Sporosarcina</taxon>
    </lineage>
</organism>
<dbReference type="OrthoDB" id="564955at2"/>
<dbReference type="EMBL" id="AFPZ01000040">
    <property type="protein sequence ID" value="EGQ26567.1"/>
    <property type="molecule type" value="Genomic_DNA"/>
</dbReference>
<feature type="domain" description="ChrR-like cupin" evidence="1">
    <location>
        <begin position="16"/>
        <end position="121"/>
    </location>
</feature>
<dbReference type="CDD" id="cd20302">
    <property type="entry name" value="cupin_DAD"/>
    <property type="match status" value="1"/>
</dbReference>
<protein>
    <submittedName>
        <fullName evidence="2">Cupin 2 barrel protein</fullName>
    </submittedName>
</protein>
<dbReference type="InterPro" id="IPR014710">
    <property type="entry name" value="RmlC-like_jellyroll"/>
</dbReference>
<dbReference type="HOGENOM" id="CLU_093224_2_1_9"/>
<dbReference type="InterPro" id="IPR025979">
    <property type="entry name" value="ChrR-like_cupin_dom"/>
</dbReference>
<dbReference type="Gene3D" id="2.60.120.10">
    <property type="entry name" value="Jelly Rolls"/>
    <property type="match status" value="1"/>
</dbReference>
<dbReference type="RefSeq" id="WP_009766361.1">
    <property type="nucleotide sequence ID" value="NZ_GL982997.1"/>
</dbReference>
<evidence type="ECO:0000259" key="1">
    <source>
        <dbReference type="Pfam" id="PF12973"/>
    </source>
</evidence>